<dbReference type="AlphaFoldDB" id="A0AAJ6DFD4"/>
<dbReference type="SUPFAM" id="SSF90123">
    <property type="entry name" value="ABC transporter transmembrane region"/>
    <property type="match status" value="1"/>
</dbReference>
<keyword evidence="6" id="KW-0813">Transport</keyword>
<keyword evidence="4" id="KW-0378">Hydrolase</keyword>
<dbReference type="Pfam" id="PF00664">
    <property type="entry name" value="ABC_membrane"/>
    <property type="match status" value="1"/>
</dbReference>
<dbReference type="InterPro" id="IPR017871">
    <property type="entry name" value="ABC_transporter-like_CS"/>
</dbReference>
<dbReference type="PANTHER" id="PTHR24221">
    <property type="entry name" value="ATP-BINDING CASSETTE SUB-FAMILY B"/>
    <property type="match status" value="1"/>
</dbReference>
<dbReference type="GO" id="GO:0016887">
    <property type="term" value="F:ATP hydrolysis activity"/>
    <property type="evidence" value="ECO:0007669"/>
    <property type="project" value="InterPro"/>
</dbReference>
<dbReference type="Gene3D" id="3.40.50.300">
    <property type="entry name" value="P-loop containing nucleotide triphosphate hydrolases"/>
    <property type="match status" value="1"/>
</dbReference>
<evidence type="ECO:0000256" key="1">
    <source>
        <dbReference type="ARBA" id="ARBA00004651"/>
    </source>
</evidence>
<dbReference type="PROSITE" id="PS50929">
    <property type="entry name" value="ABC_TM1F"/>
    <property type="match status" value="1"/>
</dbReference>
<dbReference type="PROSITE" id="PS50893">
    <property type="entry name" value="ABC_TRANSPORTER_2"/>
    <property type="match status" value="1"/>
</dbReference>
<keyword evidence="5" id="KW-0067">ATP-binding</keyword>
<sequence length="699" mass="76462">MKIRLQNSEQDCLLACFSMMLSSLDIDRLPHELYEDEAMPPDGLKASYLRTLDQRLGTRTRAFRDPGDHSVRAVFRGFKGPAIAHWNGNHFVVVTAVSRRHVRLIDPAHGRIRLTTEDFRRHFAGTWILVAPATYATVDVSPPVRPQPAIRVFISKHLGLLILGLAIGQGASITIAAGVREVLDSTHVWAVTGGLILLLVCLYAASAIALTVAQRGLSDRFEHRYSNPLFTSFLHRPFLYFKSQTTGSLLEVLSLRGALRDTVLATAVPSAVSFLTVLVLVAYLAWISLPLTLTACAIALVFTTLAIFAIQRERDASQNYVQQQVAFSSAIQHDIFAIEEAKVTRTENAVADRWREENLRLTSTFKKTLSAQNLSMAIQRIYYGVSLVITAAAGIYLYQQSIIGMPDLVLFQAGVGMLATSTTELNNFFVAWAKALVFEQRQAPLRQPGRTTKPDVVDESTGSLIQGRDISFTYPGGDRVFEPMNLDIRPGEKIAIVGESGSGKSTLLHILLGLVNHDGDVIHGSPEVRRQLGIVLPGMSLHAGTLRDNIVGDSGADDARVWQVLDAVGLAQRIAALPLGLDSAVFENGKNFSSGQAQRLLIAKSLLRGSSAVFWDEALSGLDPFTRQSVYHDVLDADQYRGVAMVMVSHQLDMLTHVDRVVFLAGDGARPQVGDHVDLLSTSESYARYVEGAVGQTVD</sequence>
<dbReference type="SMART" id="SM00382">
    <property type="entry name" value="AAA"/>
    <property type="match status" value="1"/>
</dbReference>
<dbReference type="SUPFAM" id="SSF52540">
    <property type="entry name" value="P-loop containing nucleoside triphosphate hydrolases"/>
    <property type="match status" value="1"/>
</dbReference>
<feature type="domain" description="Peptidase C39" evidence="13">
    <location>
        <begin position="6"/>
        <end position="130"/>
    </location>
</feature>
<dbReference type="InterPro" id="IPR003439">
    <property type="entry name" value="ABC_transporter-like_ATP-bd"/>
</dbReference>
<keyword evidence="6" id="KW-0653">Protein transport</keyword>
<dbReference type="Gene3D" id="3.90.70.10">
    <property type="entry name" value="Cysteine proteinases"/>
    <property type="match status" value="1"/>
</dbReference>
<dbReference type="GO" id="GO:0015031">
    <property type="term" value="P:protein transport"/>
    <property type="evidence" value="ECO:0007669"/>
    <property type="project" value="UniProtKB-KW"/>
</dbReference>
<evidence type="ECO:0000256" key="7">
    <source>
        <dbReference type="ARBA" id="ARBA00022989"/>
    </source>
</evidence>
<keyword evidence="3" id="KW-0547">Nucleotide-binding</keyword>
<dbReference type="Gene3D" id="1.20.1560.10">
    <property type="entry name" value="ABC transporter type 1, transmembrane domain"/>
    <property type="match status" value="1"/>
</dbReference>
<evidence type="ECO:0000256" key="5">
    <source>
        <dbReference type="ARBA" id="ARBA00022840"/>
    </source>
</evidence>
<evidence type="ECO:0000256" key="4">
    <source>
        <dbReference type="ARBA" id="ARBA00022807"/>
    </source>
</evidence>
<dbReference type="GO" id="GO:0043213">
    <property type="term" value="P:bacteriocin transport"/>
    <property type="evidence" value="ECO:0007669"/>
    <property type="project" value="UniProtKB-KW"/>
</dbReference>
<dbReference type="EMBL" id="CP122566">
    <property type="protein sequence ID" value="WGH94513.1"/>
    <property type="molecule type" value="Genomic_DNA"/>
</dbReference>
<name>A0AAJ6DFD4_9MICC</name>
<reference evidence="14 15" key="1">
    <citation type="submission" date="2023-03" db="EMBL/GenBank/DDBJ databases">
        <title>Complete genome sequences of several Auritidibacter ignavus strains isolated from ear infections.</title>
        <authorList>
            <person name="Baehr T."/>
            <person name="Baumhoegger A.M."/>
        </authorList>
    </citation>
    <scope>NUCLEOTIDE SEQUENCE [LARGE SCALE GENOMIC DNA]</scope>
    <source>
        <strain evidence="14 15">BABAE-6</strain>
    </source>
</reference>
<comment type="subcellular location">
    <subcellularLocation>
        <location evidence="1">Cell membrane</location>
        <topology evidence="1">Multi-pass membrane protein</topology>
    </subcellularLocation>
</comment>
<keyword evidence="4" id="KW-0788">Thiol protease</keyword>
<feature type="transmembrane region" description="Helical" evidence="10">
    <location>
        <begin position="189"/>
        <end position="213"/>
    </location>
</feature>
<feature type="domain" description="ABC transporter" evidence="11">
    <location>
        <begin position="465"/>
        <end position="692"/>
    </location>
</feature>
<feature type="transmembrane region" description="Helical" evidence="10">
    <location>
        <begin position="263"/>
        <end position="285"/>
    </location>
</feature>
<dbReference type="GO" id="GO:0034040">
    <property type="term" value="F:ATPase-coupled lipid transmembrane transporter activity"/>
    <property type="evidence" value="ECO:0007669"/>
    <property type="project" value="TreeGrafter"/>
</dbReference>
<feature type="transmembrane region" description="Helical" evidence="10">
    <location>
        <begin position="158"/>
        <end position="177"/>
    </location>
</feature>
<evidence type="ECO:0000259" key="12">
    <source>
        <dbReference type="PROSITE" id="PS50929"/>
    </source>
</evidence>
<dbReference type="RefSeq" id="WP_246840164.1">
    <property type="nucleotide sequence ID" value="NZ_CP122566.1"/>
</dbReference>
<evidence type="ECO:0000313" key="15">
    <source>
        <dbReference type="Proteomes" id="UP001224674"/>
    </source>
</evidence>
<dbReference type="PROSITE" id="PS00211">
    <property type="entry name" value="ABC_TRANSPORTER_1"/>
    <property type="match status" value="1"/>
</dbReference>
<evidence type="ECO:0000259" key="11">
    <source>
        <dbReference type="PROSITE" id="PS50893"/>
    </source>
</evidence>
<evidence type="ECO:0000256" key="9">
    <source>
        <dbReference type="ARBA" id="ARBA00043264"/>
    </source>
</evidence>
<proteinExistence type="predicted"/>
<protein>
    <submittedName>
        <fullName evidence="14">Cysteine peptidase family C39 domain-containing protein</fullName>
    </submittedName>
</protein>
<dbReference type="InterPro" id="IPR003593">
    <property type="entry name" value="AAA+_ATPase"/>
</dbReference>
<dbReference type="PROSITE" id="PS50990">
    <property type="entry name" value="PEPTIDASE_C39"/>
    <property type="match status" value="1"/>
</dbReference>
<dbReference type="Pfam" id="PF00005">
    <property type="entry name" value="ABC_tran"/>
    <property type="match status" value="1"/>
</dbReference>
<evidence type="ECO:0000256" key="2">
    <source>
        <dbReference type="ARBA" id="ARBA00022692"/>
    </source>
</evidence>
<keyword evidence="8 10" id="KW-0472">Membrane</keyword>
<keyword evidence="7 10" id="KW-1133">Transmembrane helix</keyword>
<feature type="transmembrane region" description="Helical" evidence="10">
    <location>
        <begin position="381"/>
        <end position="398"/>
    </location>
</feature>
<evidence type="ECO:0000256" key="6">
    <source>
        <dbReference type="ARBA" id="ARBA00022927"/>
    </source>
</evidence>
<keyword evidence="2 10" id="KW-0812">Transmembrane</keyword>
<feature type="domain" description="ABC transmembrane type-1" evidence="12">
    <location>
        <begin position="160"/>
        <end position="434"/>
    </location>
</feature>
<evidence type="ECO:0000256" key="8">
    <source>
        <dbReference type="ARBA" id="ARBA00023136"/>
    </source>
</evidence>
<dbReference type="PANTHER" id="PTHR24221:SF654">
    <property type="entry name" value="ATP-BINDING CASSETTE SUB-FAMILY B MEMBER 6"/>
    <property type="match status" value="1"/>
</dbReference>
<dbReference type="Pfam" id="PF03412">
    <property type="entry name" value="Peptidase_C39"/>
    <property type="match status" value="1"/>
</dbReference>
<evidence type="ECO:0000313" key="14">
    <source>
        <dbReference type="EMBL" id="WGH94513.1"/>
    </source>
</evidence>
<dbReference type="GO" id="GO:0005524">
    <property type="term" value="F:ATP binding"/>
    <property type="evidence" value="ECO:0007669"/>
    <property type="project" value="UniProtKB-KW"/>
</dbReference>
<accession>A0AAJ6DFD4</accession>
<gene>
    <name evidence="14" type="ORF">QDX21_07940</name>
</gene>
<evidence type="ECO:0000256" key="3">
    <source>
        <dbReference type="ARBA" id="ARBA00022741"/>
    </source>
</evidence>
<dbReference type="GO" id="GO:0140359">
    <property type="term" value="F:ABC-type transporter activity"/>
    <property type="evidence" value="ECO:0007669"/>
    <property type="project" value="InterPro"/>
</dbReference>
<dbReference type="InterPro" id="IPR005074">
    <property type="entry name" value="Peptidase_C39"/>
</dbReference>
<organism evidence="14 15">
    <name type="scientific">Auritidibacter ignavus</name>
    <dbReference type="NCBI Taxonomy" id="678932"/>
    <lineage>
        <taxon>Bacteria</taxon>
        <taxon>Bacillati</taxon>
        <taxon>Actinomycetota</taxon>
        <taxon>Actinomycetes</taxon>
        <taxon>Micrococcales</taxon>
        <taxon>Micrococcaceae</taxon>
        <taxon>Auritidibacter</taxon>
    </lineage>
</organism>
<dbReference type="InterPro" id="IPR011527">
    <property type="entry name" value="ABC1_TM_dom"/>
</dbReference>
<feature type="transmembrane region" description="Helical" evidence="10">
    <location>
        <begin position="291"/>
        <end position="310"/>
    </location>
</feature>
<dbReference type="InterPro" id="IPR027417">
    <property type="entry name" value="P-loop_NTPase"/>
</dbReference>
<dbReference type="Proteomes" id="UP001224674">
    <property type="component" value="Chromosome"/>
</dbReference>
<evidence type="ECO:0000259" key="13">
    <source>
        <dbReference type="PROSITE" id="PS50990"/>
    </source>
</evidence>
<evidence type="ECO:0000256" key="10">
    <source>
        <dbReference type="SAM" id="Phobius"/>
    </source>
</evidence>
<keyword evidence="9" id="KW-0080">Bacteriocin transport</keyword>
<dbReference type="InterPro" id="IPR036640">
    <property type="entry name" value="ABC1_TM_sf"/>
</dbReference>
<keyword evidence="15" id="KW-1185">Reference proteome</keyword>
<dbReference type="GO" id="GO:0005886">
    <property type="term" value="C:plasma membrane"/>
    <property type="evidence" value="ECO:0007669"/>
    <property type="project" value="UniProtKB-SubCell"/>
</dbReference>
<dbReference type="InterPro" id="IPR039421">
    <property type="entry name" value="Type_1_exporter"/>
</dbReference>
<dbReference type="GO" id="GO:0006508">
    <property type="term" value="P:proteolysis"/>
    <property type="evidence" value="ECO:0007669"/>
    <property type="project" value="InterPro"/>
</dbReference>
<keyword evidence="4" id="KW-0645">Protease</keyword>
<dbReference type="GO" id="GO:0008234">
    <property type="term" value="F:cysteine-type peptidase activity"/>
    <property type="evidence" value="ECO:0007669"/>
    <property type="project" value="UniProtKB-KW"/>
</dbReference>